<proteinExistence type="predicted"/>
<comment type="caution">
    <text evidence="2">The sequence shown here is derived from an EMBL/GenBank/DDBJ whole genome shotgun (WGS) entry which is preliminary data.</text>
</comment>
<evidence type="ECO:0000256" key="1">
    <source>
        <dbReference type="SAM" id="MobiDB-lite"/>
    </source>
</evidence>
<name>A0A918T6Q2_9ACTN</name>
<gene>
    <name evidence="2" type="ORF">GCM10010305_47240</name>
</gene>
<dbReference type="EMBL" id="BMUL01000013">
    <property type="protein sequence ID" value="GHA98331.1"/>
    <property type="molecule type" value="Genomic_DNA"/>
</dbReference>
<feature type="compositionally biased region" description="Basic and acidic residues" evidence="1">
    <location>
        <begin position="91"/>
        <end position="100"/>
    </location>
</feature>
<keyword evidence="3" id="KW-1185">Reference proteome</keyword>
<sequence>MGRDGRPGPVEAGVWTGPVEPVEPGIRSGLMEQVVRDVRLVRVVPAAPGEWVVPPVPAASAAPAAPVGDRRGGPYTRLRPPVRGANGFHLDGIHAPDRPGRRAATPC</sequence>
<dbReference type="Proteomes" id="UP000644020">
    <property type="component" value="Unassembled WGS sequence"/>
</dbReference>
<evidence type="ECO:0000313" key="2">
    <source>
        <dbReference type="EMBL" id="GHA98331.1"/>
    </source>
</evidence>
<accession>A0A918T6Q2</accession>
<reference evidence="2" key="2">
    <citation type="submission" date="2020-09" db="EMBL/GenBank/DDBJ databases">
        <authorList>
            <person name="Sun Q."/>
            <person name="Ohkuma M."/>
        </authorList>
    </citation>
    <scope>NUCLEOTIDE SEQUENCE</scope>
    <source>
        <strain evidence="2">JCM 4518</strain>
    </source>
</reference>
<feature type="compositionally biased region" description="Low complexity" evidence="1">
    <location>
        <begin position="58"/>
        <end position="67"/>
    </location>
</feature>
<dbReference type="AlphaFoldDB" id="A0A918T6Q2"/>
<organism evidence="2 3">
    <name type="scientific">Streptomyces termitum</name>
    <dbReference type="NCBI Taxonomy" id="67368"/>
    <lineage>
        <taxon>Bacteria</taxon>
        <taxon>Bacillati</taxon>
        <taxon>Actinomycetota</taxon>
        <taxon>Actinomycetes</taxon>
        <taxon>Kitasatosporales</taxon>
        <taxon>Streptomycetaceae</taxon>
        <taxon>Streptomyces</taxon>
    </lineage>
</organism>
<reference evidence="2" key="1">
    <citation type="journal article" date="2014" name="Int. J. Syst. Evol. Microbiol.">
        <title>Complete genome sequence of Corynebacterium casei LMG S-19264T (=DSM 44701T), isolated from a smear-ripened cheese.</title>
        <authorList>
            <consortium name="US DOE Joint Genome Institute (JGI-PGF)"/>
            <person name="Walter F."/>
            <person name="Albersmeier A."/>
            <person name="Kalinowski J."/>
            <person name="Ruckert C."/>
        </authorList>
    </citation>
    <scope>NUCLEOTIDE SEQUENCE</scope>
    <source>
        <strain evidence="2">JCM 4518</strain>
    </source>
</reference>
<evidence type="ECO:0000313" key="3">
    <source>
        <dbReference type="Proteomes" id="UP000644020"/>
    </source>
</evidence>
<feature type="region of interest" description="Disordered" evidence="1">
    <location>
        <begin position="52"/>
        <end position="107"/>
    </location>
</feature>
<protein>
    <submittedName>
        <fullName evidence="2">Uncharacterized protein</fullName>
    </submittedName>
</protein>